<evidence type="ECO:0000256" key="1">
    <source>
        <dbReference type="SAM" id="MobiDB-lite"/>
    </source>
</evidence>
<sequence>MGSPSTAPQSQPQQPQRSLHRTRRSPWTAALTILVVLACHATAATTNSHPPEETLIIDQRVNYQQNDGSWVMVPKDEADLRRVRKRDHDETEEATPTTTLQIAVSTATETTSATTLATSITPPSPLPSPLDSNLSSNFSKAADNSTPCPLFINSFLTDPIFKQCYPLSLLLQGSKSFFEAERSLVSTTQVLDATCAANATFCSRFLTDLATRLVAEENCGMDYRAGHPVVRNAYLAMVGYAPLYTAGCLIDPQTSMYCYANAITNMSSPSNVYFYYLPLNITLPGSTVPSCSPCLQQTMNVFQASTANRRQPIANTYVSAAQQVNSICGPTFVNETLVAELRQSAAWRTRQYPSWTVLGAAAVALMPWFL</sequence>
<proteinExistence type="predicted"/>
<feature type="region of interest" description="Disordered" evidence="1">
    <location>
        <begin position="1"/>
        <end position="24"/>
    </location>
</feature>
<keyword evidence="5" id="KW-1185">Reference proteome</keyword>
<comment type="caution">
    <text evidence="4">The sequence shown here is derived from an EMBL/GenBank/DDBJ whole genome shotgun (WGS) entry which is preliminary data.</text>
</comment>
<gene>
    <name evidence="4" type="ORF">B0T18DRAFT_335191</name>
</gene>
<reference evidence="4" key="1">
    <citation type="submission" date="2023-06" db="EMBL/GenBank/DDBJ databases">
        <title>Genome-scale phylogeny and comparative genomics of the fungal order Sordariales.</title>
        <authorList>
            <consortium name="Lawrence Berkeley National Laboratory"/>
            <person name="Hensen N."/>
            <person name="Bonometti L."/>
            <person name="Westerberg I."/>
            <person name="Brannstrom I.O."/>
            <person name="Guillou S."/>
            <person name="Cros-Aarteil S."/>
            <person name="Calhoun S."/>
            <person name="Haridas S."/>
            <person name="Kuo A."/>
            <person name="Mondo S."/>
            <person name="Pangilinan J."/>
            <person name="Riley R."/>
            <person name="LaButti K."/>
            <person name="Andreopoulos B."/>
            <person name="Lipzen A."/>
            <person name="Chen C."/>
            <person name="Yanf M."/>
            <person name="Daum C."/>
            <person name="Ng V."/>
            <person name="Clum A."/>
            <person name="Steindorff A."/>
            <person name="Ohm R."/>
            <person name="Martin F."/>
            <person name="Silar P."/>
            <person name="Natvig D."/>
            <person name="Lalanne C."/>
            <person name="Gautier V."/>
            <person name="Ament-velasquez S.L."/>
            <person name="Kruys A."/>
            <person name="Hutchinson M.I."/>
            <person name="Powell A.J."/>
            <person name="Barry K."/>
            <person name="Miller A.N."/>
            <person name="Grigoriev I.V."/>
            <person name="Debuchy R."/>
            <person name="Gladieux P."/>
            <person name="Thoren M.H."/>
            <person name="Johannesson H."/>
        </authorList>
    </citation>
    <scope>NUCLEOTIDE SEQUENCE</scope>
    <source>
        <strain evidence="4">SMH3187-1</strain>
    </source>
</reference>
<dbReference type="PANTHER" id="PTHR39460">
    <property type="entry name" value="EXPRESSED PROTEIN"/>
    <property type="match status" value="1"/>
</dbReference>
<evidence type="ECO:0000256" key="2">
    <source>
        <dbReference type="SAM" id="SignalP"/>
    </source>
</evidence>
<name>A0AA40EFR3_9PEZI</name>
<dbReference type="AlphaFoldDB" id="A0AA40EFR3"/>
<keyword evidence="2" id="KW-0732">Signal</keyword>
<evidence type="ECO:0000313" key="4">
    <source>
        <dbReference type="EMBL" id="KAK0738230.1"/>
    </source>
</evidence>
<feature type="domain" description="DUF7729" evidence="3">
    <location>
        <begin position="125"/>
        <end position="336"/>
    </location>
</feature>
<feature type="region of interest" description="Disordered" evidence="1">
    <location>
        <begin position="113"/>
        <end position="132"/>
    </location>
</feature>
<protein>
    <recommendedName>
        <fullName evidence="3">DUF7729 domain-containing protein</fullName>
    </recommendedName>
</protein>
<dbReference type="InterPro" id="IPR056146">
    <property type="entry name" value="DUF7729"/>
</dbReference>
<dbReference type="EMBL" id="JAUKUD010000007">
    <property type="protein sequence ID" value="KAK0738230.1"/>
    <property type="molecule type" value="Genomic_DNA"/>
</dbReference>
<dbReference type="Proteomes" id="UP001172155">
    <property type="component" value="Unassembled WGS sequence"/>
</dbReference>
<organism evidence="4 5">
    <name type="scientific">Schizothecium vesticola</name>
    <dbReference type="NCBI Taxonomy" id="314040"/>
    <lineage>
        <taxon>Eukaryota</taxon>
        <taxon>Fungi</taxon>
        <taxon>Dikarya</taxon>
        <taxon>Ascomycota</taxon>
        <taxon>Pezizomycotina</taxon>
        <taxon>Sordariomycetes</taxon>
        <taxon>Sordariomycetidae</taxon>
        <taxon>Sordariales</taxon>
        <taxon>Schizotheciaceae</taxon>
        <taxon>Schizothecium</taxon>
    </lineage>
</organism>
<evidence type="ECO:0000259" key="3">
    <source>
        <dbReference type="Pfam" id="PF24855"/>
    </source>
</evidence>
<feature type="signal peptide" evidence="2">
    <location>
        <begin position="1"/>
        <end position="43"/>
    </location>
</feature>
<accession>A0AA40EFR3</accession>
<dbReference type="Pfam" id="PF24855">
    <property type="entry name" value="DUF7729"/>
    <property type="match status" value="1"/>
</dbReference>
<dbReference type="PANTHER" id="PTHR39460:SF1">
    <property type="entry name" value="C6 TRANSCRIPTION FACTOR"/>
    <property type="match status" value="1"/>
</dbReference>
<evidence type="ECO:0000313" key="5">
    <source>
        <dbReference type="Proteomes" id="UP001172155"/>
    </source>
</evidence>
<feature type="chain" id="PRO_5041356539" description="DUF7729 domain-containing protein" evidence="2">
    <location>
        <begin position="44"/>
        <end position="370"/>
    </location>
</feature>
<feature type="compositionally biased region" description="Low complexity" evidence="1">
    <location>
        <begin position="1"/>
        <end position="17"/>
    </location>
</feature>